<feature type="domain" description="MaoC-like" evidence="1">
    <location>
        <begin position="19"/>
        <end position="109"/>
    </location>
</feature>
<dbReference type="PANTHER" id="PTHR43437:SF3">
    <property type="entry name" value="HYDROXYACYL-THIOESTER DEHYDRATASE TYPE 2, MITOCHONDRIAL"/>
    <property type="match status" value="1"/>
</dbReference>
<protein>
    <recommendedName>
        <fullName evidence="1">MaoC-like domain-containing protein</fullName>
    </recommendedName>
</protein>
<evidence type="ECO:0000259" key="1">
    <source>
        <dbReference type="Pfam" id="PF01575"/>
    </source>
</evidence>
<name>A0A382M5T6_9ZZZZ</name>
<dbReference type="InterPro" id="IPR050965">
    <property type="entry name" value="UPF0336/Enoyl-CoA_hydratase"/>
</dbReference>
<evidence type="ECO:0000313" key="2">
    <source>
        <dbReference type="EMBL" id="SVC43315.1"/>
    </source>
</evidence>
<dbReference type="GO" id="GO:0019171">
    <property type="term" value="F:(3R)-hydroxyacyl-[acyl-carrier-protein] dehydratase activity"/>
    <property type="evidence" value="ECO:0007669"/>
    <property type="project" value="TreeGrafter"/>
</dbReference>
<accession>A0A382M5T6</accession>
<dbReference type="AlphaFoldDB" id="A0A382M5T6"/>
<dbReference type="Pfam" id="PF01575">
    <property type="entry name" value="MaoC_dehydratas"/>
    <property type="match status" value="1"/>
</dbReference>
<dbReference type="PANTHER" id="PTHR43437">
    <property type="entry name" value="HYDROXYACYL-THIOESTER DEHYDRATASE TYPE 2, MITOCHONDRIAL-RELATED"/>
    <property type="match status" value="1"/>
</dbReference>
<dbReference type="Gene3D" id="3.10.129.10">
    <property type="entry name" value="Hotdog Thioesterase"/>
    <property type="match status" value="1"/>
</dbReference>
<dbReference type="InterPro" id="IPR002539">
    <property type="entry name" value="MaoC-like_dom"/>
</dbReference>
<proteinExistence type="predicted"/>
<reference evidence="2" key="1">
    <citation type="submission" date="2018-05" db="EMBL/GenBank/DDBJ databases">
        <authorList>
            <person name="Lanie J.A."/>
            <person name="Ng W.-L."/>
            <person name="Kazmierczak K.M."/>
            <person name="Andrzejewski T.M."/>
            <person name="Davidsen T.M."/>
            <person name="Wayne K.J."/>
            <person name="Tettelin H."/>
            <person name="Glass J.I."/>
            <person name="Rusch D."/>
            <person name="Podicherti R."/>
            <person name="Tsui H.-C.T."/>
            <person name="Winkler M.E."/>
        </authorList>
    </citation>
    <scope>NUCLEOTIDE SEQUENCE</scope>
</reference>
<sequence length="143" mass="15853">MGDEIATFEIEDLFQGKEFSFEKKISSSDVNMFAKLTGDNSPLHMEDQFARERGFKGRVVHGGLLVGCISQLVGVHFPGKNSIIQTLDIKFSHPAYIGDLLKIHSIIDQVSESVKTIIIKLAITNQETGKILLKSKMQVGFTN</sequence>
<dbReference type="GO" id="GO:0006633">
    <property type="term" value="P:fatty acid biosynthetic process"/>
    <property type="evidence" value="ECO:0007669"/>
    <property type="project" value="TreeGrafter"/>
</dbReference>
<dbReference type="InterPro" id="IPR029069">
    <property type="entry name" value="HotDog_dom_sf"/>
</dbReference>
<gene>
    <name evidence="2" type="ORF">METZ01_LOCUS296169</name>
</gene>
<dbReference type="EMBL" id="UINC01090942">
    <property type="protein sequence ID" value="SVC43315.1"/>
    <property type="molecule type" value="Genomic_DNA"/>
</dbReference>
<dbReference type="SUPFAM" id="SSF54637">
    <property type="entry name" value="Thioesterase/thiol ester dehydrase-isomerase"/>
    <property type="match status" value="1"/>
</dbReference>
<organism evidence="2">
    <name type="scientific">marine metagenome</name>
    <dbReference type="NCBI Taxonomy" id="408172"/>
    <lineage>
        <taxon>unclassified sequences</taxon>
        <taxon>metagenomes</taxon>
        <taxon>ecological metagenomes</taxon>
    </lineage>
</organism>